<feature type="domain" description="DUF985" evidence="1">
    <location>
        <begin position="6"/>
        <end position="146"/>
    </location>
</feature>
<dbReference type="AlphaFoldDB" id="A0A1W5ZZ18"/>
<dbReference type="InterPro" id="IPR039935">
    <property type="entry name" value="YML079W-like"/>
</dbReference>
<keyword evidence="3" id="KW-1185">Reference proteome</keyword>
<dbReference type="SUPFAM" id="SSF51182">
    <property type="entry name" value="RmlC-like cupins"/>
    <property type="match status" value="1"/>
</dbReference>
<name>A0A1W5ZZ18_9BACI</name>
<dbReference type="Proteomes" id="UP000192527">
    <property type="component" value="Chromosome"/>
</dbReference>
<sequence>MHEEAEKIINKLGLDRHPEGGFYKQTYSSDEKAGDKTLIKKYNGERLFYTSIYFLLRSEDVSHLHRLKSDELWYFHSGSPLTIHMIHPNGIYEEVRLGLDLDNGEVPQYRVPKHTIFGSSVNERDTFSLVSCMVSPGFDFDDFELFNKEDLLEQYPEHHKIINTLASN</sequence>
<dbReference type="CDD" id="cd06121">
    <property type="entry name" value="cupin_YML079wp"/>
    <property type="match status" value="1"/>
</dbReference>
<dbReference type="InterPro" id="IPR014710">
    <property type="entry name" value="RmlC-like_jellyroll"/>
</dbReference>
<gene>
    <name evidence="2" type="ORF">HM131_17275</name>
</gene>
<dbReference type="STRING" id="402384.HM131_17275"/>
<reference evidence="2 3" key="1">
    <citation type="submission" date="2017-04" db="EMBL/GenBank/DDBJ databases">
        <title>The whole genome sequencing and assembly of Halobacillus mangrovi strain.</title>
        <authorList>
            <person name="Lee S.-J."/>
            <person name="Park M.-K."/>
            <person name="Kim J.-Y."/>
            <person name="Lee Y.-J."/>
            <person name="Yi H."/>
            <person name="Bahn Y.-S."/>
            <person name="Kim J.F."/>
            <person name="Lee D.-W."/>
        </authorList>
    </citation>
    <scope>NUCLEOTIDE SEQUENCE [LARGE SCALE GENOMIC DNA]</scope>
    <source>
        <strain evidence="2 3">KTB 131</strain>
    </source>
</reference>
<dbReference type="Gene3D" id="2.60.120.10">
    <property type="entry name" value="Jelly Rolls"/>
    <property type="match status" value="1"/>
</dbReference>
<evidence type="ECO:0000259" key="1">
    <source>
        <dbReference type="Pfam" id="PF06172"/>
    </source>
</evidence>
<dbReference type="PANTHER" id="PTHR33387:SF3">
    <property type="entry name" value="DUF985 DOMAIN-CONTAINING PROTEIN"/>
    <property type="match status" value="1"/>
</dbReference>
<accession>A0A1W5ZZ18</accession>
<evidence type="ECO:0000313" key="3">
    <source>
        <dbReference type="Proteomes" id="UP000192527"/>
    </source>
</evidence>
<dbReference type="KEGG" id="hmn:HM131_17275"/>
<dbReference type="PANTHER" id="PTHR33387">
    <property type="entry name" value="RMLC-LIKE JELLY ROLL FOLD PROTEIN"/>
    <property type="match status" value="1"/>
</dbReference>
<proteinExistence type="predicted"/>
<dbReference type="InterPro" id="IPR009327">
    <property type="entry name" value="Cupin_DUF985"/>
</dbReference>
<organism evidence="2 3">
    <name type="scientific">Halobacillus mangrovi</name>
    <dbReference type="NCBI Taxonomy" id="402384"/>
    <lineage>
        <taxon>Bacteria</taxon>
        <taxon>Bacillati</taxon>
        <taxon>Bacillota</taxon>
        <taxon>Bacilli</taxon>
        <taxon>Bacillales</taxon>
        <taxon>Bacillaceae</taxon>
        <taxon>Halobacillus</taxon>
    </lineage>
</organism>
<dbReference type="Pfam" id="PF06172">
    <property type="entry name" value="Cupin_5"/>
    <property type="match status" value="1"/>
</dbReference>
<protein>
    <submittedName>
        <fullName evidence="2">Cupin</fullName>
    </submittedName>
</protein>
<dbReference type="EMBL" id="CP020772">
    <property type="protein sequence ID" value="ARI78481.1"/>
    <property type="molecule type" value="Genomic_DNA"/>
</dbReference>
<evidence type="ECO:0000313" key="2">
    <source>
        <dbReference type="EMBL" id="ARI78481.1"/>
    </source>
</evidence>
<dbReference type="InterPro" id="IPR011051">
    <property type="entry name" value="RmlC_Cupin_sf"/>
</dbReference>